<gene>
    <name evidence="3" type="ORF">EJC50_18520</name>
</gene>
<sequence>MNIQVTTKNMELLECFASETRVRIIELLDHAPRSIKELAAELGISSAIVTKHIQKLERAALVGTESVSGTRGRLKVCRLLPDVVTLQLRAPAVRDASRYSFSIPVGQYNDFKVKPTCGLASETSMIGIVDDPRYFWDPEHVKAKMLWFSSGYVEYRIPNYLVGGQTASSITISLEICSEAPGYNENWPSDITFWMNGIELGTWTCPGDFGAQKGVFTPDWWYHGTQHGLLKTIAIRSDGTFLDGIKLSSLTPADLNIQPNDELRLRISCLETSTHCGGISLLGRHFGNYDQDIEVTITYGQLEEKPSELTE</sequence>
<organism evidence="3 4">
    <name type="scientific">Paenibacillus albus</name>
    <dbReference type="NCBI Taxonomy" id="2495582"/>
    <lineage>
        <taxon>Bacteria</taxon>
        <taxon>Bacillati</taxon>
        <taxon>Bacillota</taxon>
        <taxon>Bacilli</taxon>
        <taxon>Bacillales</taxon>
        <taxon>Paenibacillaceae</taxon>
        <taxon>Paenibacillus</taxon>
    </lineage>
</organism>
<dbReference type="Pfam" id="PF12840">
    <property type="entry name" value="HTH_20"/>
    <property type="match status" value="1"/>
</dbReference>
<accession>A0A3S9A6U1</accession>
<reference evidence="4" key="1">
    <citation type="submission" date="2018-12" db="EMBL/GenBank/DDBJ databases">
        <title>Genome sequence of Peanibacillus sp.</title>
        <authorList>
            <person name="Subramani G."/>
            <person name="Srinivasan S."/>
            <person name="Kim M.K."/>
        </authorList>
    </citation>
    <scope>NUCLEOTIDE SEQUENCE [LARGE SCALE GENOMIC DNA]</scope>
    <source>
        <strain evidence="4">18JY67-1</strain>
    </source>
</reference>
<keyword evidence="4" id="KW-1185">Reference proteome</keyword>
<dbReference type="SUPFAM" id="SSF46785">
    <property type="entry name" value="Winged helix' DNA-binding domain"/>
    <property type="match status" value="1"/>
</dbReference>
<dbReference type="InterPro" id="IPR036390">
    <property type="entry name" value="WH_DNA-bd_sf"/>
</dbReference>
<dbReference type="RefSeq" id="WP_126017147.1">
    <property type="nucleotide sequence ID" value="NZ_CP034437.1"/>
</dbReference>
<dbReference type="GO" id="GO:0003677">
    <property type="term" value="F:DNA binding"/>
    <property type="evidence" value="ECO:0007669"/>
    <property type="project" value="UniProtKB-KW"/>
</dbReference>
<dbReference type="Proteomes" id="UP000272528">
    <property type="component" value="Chromosome"/>
</dbReference>
<dbReference type="InterPro" id="IPR001845">
    <property type="entry name" value="HTH_ArsR_DNA-bd_dom"/>
</dbReference>
<dbReference type="Gene3D" id="1.10.10.10">
    <property type="entry name" value="Winged helix-like DNA-binding domain superfamily/Winged helix DNA-binding domain"/>
    <property type="match status" value="1"/>
</dbReference>
<dbReference type="InterPro" id="IPR011991">
    <property type="entry name" value="ArsR-like_HTH"/>
</dbReference>
<dbReference type="KEGG" id="palb:EJC50_18520"/>
<evidence type="ECO:0000313" key="3">
    <source>
        <dbReference type="EMBL" id="AZN41440.1"/>
    </source>
</evidence>
<keyword evidence="1" id="KW-0238">DNA-binding</keyword>
<dbReference type="GO" id="GO:0003700">
    <property type="term" value="F:DNA-binding transcription factor activity"/>
    <property type="evidence" value="ECO:0007669"/>
    <property type="project" value="InterPro"/>
</dbReference>
<evidence type="ECO:0000259" key="2">
    <source>
        <dbReference type="SMART" id="SM00418"/>
    </source>
</evidence>
<dbReference type="AlphaFoldDB" id="A0A3S9A6U1"/>
<dbReference type="CDD" id="cd00090">
    <property type="entry name" value="HTH_ARSR"/>
    <property type="match status" value="1"/>
</dbReference>
<evidence type="ECO:0000256" key="1">
    <source>
        <dbReference type="ARBA" id="ARBA00023125"/>
    </source>
</evidence>
<dbReference type="OrthoDB" id="9781958at2"/>
<evidence type="ECO:0000313" key="4">
    <source>
        <dbReference type="Proteomes" id="UP000272528"/>
    </source>
</evidence>
<name>A0A3S9A6U1_9BACL</name>
<feature type="domain" description="HTH arsR-type" evidence="2">
    <location>
        <begin position="11"/>
        <end position="94"/>
    </location>
</feature>
<proteinExistence type="predicted"/>
<dbReference type="SMART" id="SM00418">
    <property type="entry name" value="HTH_ARSR"/>
    <property type="match status" value="1"/>
</dbReference>
<dbReference type="InterPro" id="IPR036388">
    <property type="entry name" value="WH-like_DNA-bd_sf"/>
</dbReference>
<dbReference type="EMBL" id="CP034437">
    <property type="protein sequence ID" value="AZN41440.1"/>
    <property type="molecule type" value="Genomic_DNA"/>
</dbReference>
<protein>
    <submittedName>
        <fullName evidence="3">ArsR family transcriptional regulator</fullName>
    </submittedName>
</protein>